<dbReference type="EMBL" id="WJBE01000013">
    <property type="protein sequence ID" value="MBC3900557.1"/>
    <property type="molecule type" value="Genomic_DNA"/>
</dbReference>
<dbReference type="Gene3D" id="1.25.40.10">
    <property type="entry name" value="Tetratricopeptide repeat domain"/>
    <property type="match status" value="4"/>
</dbReference>
<dbReference type="SMART" id="SM00671">
    <property type="entry name" value="SEL1"/>
    <property type="match status" value="14"/>
</dbReference>
<dbReference type="InterPro" id="IPR050767">
    <property type="entry name" value="Sel1_AlgK"/>
</dbReference>
<name>A0ABR6YZ81_9FIRM</name>
<gene>
    <name evidence="1" type="ORF">GH811_13105</name>
</gene>
<dbReference type="InterPro" id="IPR006597">
    <property type="entry name" value="Sel1-like"/>
</dbReference>
<protein>
    <recommendedName>
        <fullName evidence="3">Sel1 repeat family protein</fullName>
    </recommendedName>
</protein>
<evidence type="ECO:0008006" key="3">
    <source>
        <dbReference type="Google" id="ProtNLM"/>
    </source>
</evidence>
<dbReference type="SUPFAM" id="SSF81901">
    <property type="entry name" value="HCP-like"/>
    <property type="match status" value="3"/>
</dbReference>
<dbReference type="Proteomes" id="UP000622405">
    <property type="component" value="Unassembled WGS sequence"/>
</dbReference>
<comment type="caution">
    <text evidence="1">The sequence shown here is derived from an EMBL/GenBank/DDBJ whole genome shotgun (WGS) entry which is preliminary data.</text>
</comment>
<dbReference type="Pfam" id="PF08238">
    <property type="entry name" value="Sel1"/>
    <property type="match status" value="15"/>
</dbReference>
<sequence length="682" mass="75989">MKRVTQAGICTLSADSSEYQRNETMKNWNHLPSGEIELTIESEAYLELAKDDLLIHQYDDARQALEVAVRSANPQAEYLLGALYEHALGVDRDKEKALLWYLRAANHGYAPAQTAAASLYLDGDDGQADYGEAYRLLTMAVQKEDADENDGSLSVDFPDPADCFDEDERWMAVQKGYAEYLLGWLHTAGLGVKIDSEKAISWIEKAAQKGFRAAVFELAQRSGYGIDRNAVWAKKAVEYGEYDPLISVALRYLEGHGTPEDSEKGLSILTALADKGIGSAQFTLAECLIKGKSMPKNADKALHYLSLTAQHSDAKLITGLGIALYKSEETEIDPDLAVKCLELAAAAGDDEALVELGNLYFDGAGDMAPDQEKAFRYYRQAAEKDVPSGWELVGYCLYEGKGAPQNRQEALSCYEKAAEQGLYNSYYMMGMIYGYDETLFNYEKAVSCFEKSAELGQTDALVRLGTMHLLGVGAIPSDQQKAFQYFSQAALADNSRGWEWAAYCHYWGYGTPQNRQKALQFYHKAAKKDSCHSQYMLGYIYGYDVTPPDYKKAARWFRKAARQGHSDAQLKLGFYYHHGRGVKQNYKTAFKLFTQAAAQGDATAMHNIGDAYENGYGVEKDEKQAFTWYRKSAELGNKWGMFGAGRLLFGGIGTQPNQEEGRRWINKAAKASLPDALEWRPQ</sequence>
<dbReference type="InterPro" id="IPR011990">
    <property type="entry name" value="TPR-like_helical_dom_sf"/>
</dbReference>
<keyword evidence="2" id="KW-1185">Reference proteome</keyword>
<reference evidence="1 2" key="1">
    <citation type="journal article" date="2020" name="mSystems">
        <title>Defining Genomic and Predicted Metabolic Features of the Acetobacterium Genus.</title>
        <authorList>
            <person name="Ross D.E."/>
            <person name="Marshall C.W."/>
            <person name="Gulliver D."/>
            <person name="May H.D."/>
            <person name="Norman R.S."/>
        </authorList>
    </citation>
    <scope>NUCLEOTIDE SEQUENCE [LARGE SCALE GENOMIC DNA]</scope>
    <source>
        <strain evidence="1 2">DSM 4132</strain>
    </source>
</reference>
<proteinExistence type="predicted"/>
<dbReference type="PANTHER" id="PTHR11102">
    <property type="entry name" value="SEL-1-LIKE PROTEIN"/>
    <property type="match status" value="1"/>
</dbReference>
<dbReference type="PANTHER" id="PTHR11102:SF160">
    <property type="entry name" value="ERAD-ASSOCIATED E3 UBIQUITIN-PROTEIN LIGASE COMPONENT HRD3"/>
    <property type="match status" value="1"/>
</dbReference>
<accession>A0ABR6YZ81</accession>
<evidence type="ECO:0000313" key="1">
    <source>
        <dbReference type="EMBL" id="MBC3900557.1"/>
    </source>
</evidence>
<evidence type="ECO:0000313" key="2">
    <source>
        <dbReference type="Proteomes" id="UP000622405"/>
    </source>
</evidence>
<organism evidence="1 2">
    <name type="scientific">Acetobacterium malicum</name>
    <dbReference type="NCBI Taxonomy" id="52692"/>
    <lineage>
        <taxon>Bacteria</taxon>
        <taxon>Bacillati</taxon>
        <taxon>Bacillota</taxon>
        <taxon>Clostridia</taxon>
        <taxon>Eubacteriales</taxon>
        <taxon>Eubacteriaceae</taxon>
        <taxon>Acetobacterium</taxon>
    </lineage>
</organism>